<dbReference type="SUPFAM" id="SSF54928">
    <property type="entry name" value="RNA-binding domain, RBD"/>
    <property type="match status" value="1"/>
</dbReference>
<evidence type="ECO:0000313" key="5">
    <source>
        <dbReference type="EMBL" id="KAJ8438565.1"/>
    </source>
</evidence>
<dbReference type="GO" id="GO:0005634">
    <property type="term" value="C:nucleus"/>
    <property type="evidence" value="ECO:0007669"/>
    <property type="project" value="UniProtKB-SubCell"/>
</dbReference>
<evidence type="ECO:0000313" key="6">
    <source>
        <dbReference type="Proteomes" id="UP001153076"/>
    </source>
</evidence>
<evidence type="ECO:0000256" key="1">
    <source>
        <dbReference type="ARBA" id="ARBA00006265"/>
    </source>
</evidence>
<dbReference type="GO" id="GO:0006397">
    <property type="term" value="P:mRNA processing"/>
    <property type="evidence" value="ECO:0007669"/>
    <property type="project" value="UniProtKB-KW"/>
</dbReference>
<feature type="compositionally biased region" description="Gly residues" evidence="3">
    <location>
        <begin position="484"/>
        <end position="502"/>
    </location>
</feature>
<comment type="caution">
    <text evidence="5">The sequence shown here is derived from an EMBL/GenBank/DDBJ whole genome shotgun (WGS) entry which is preliminary data.</text>
</comment>
<dbReference type="OrthoDB" id="439808at2759"/>
<dbReference type="PANTHER" id="PTHR23204">
    <property type="entry name" value="CLEAVAGE AND POLYADENYLATION SPECIFIC FACTOR"/>
    <property type="match status" value="1"/>
</dbReference>
<dbReference type="CDD" id="cd12372">
    <property type="entry name" value="RRM_CFIm68_CFIm59"/>
    <property type="match status" value="1"/>
</dbReference>
<dbReference type="GO" id="GO:0003723">
    <property type="term" value="F:RNA binding"/>
    <property type="evidence" value="ECO:0007669"/>
    <property type="project" value="UniProtKB-UniRule"/>
</dbReference>
<feature type="compositionally biased region" description="Basic and acidic residues" evidence="3">
    <location>
        <begin position="612"/>
        <end position="629"/>
    </location>
</feature>
<dbReference type="InterPro" id="IPR000504">
    <property type="entry name" value="RRM_dom"/>
</dbReference>
<dbReference type="InterPro" id="IPR035979">
    <property type="entry name" value="RBD_domain_sf"/>
</dbReference>
<name>A0A9Q1K8Y8_9CARY</name>
<dbReference type="Gene3D" id="3.30.70.330">
    <property type="match status" value="1"/>
</dbReference>
<feature type="region of interest" description="Disordered" evidence="3">
    <location>
        <begin position="305"/>
        <end position="374"/>
    </location>
</feature>
<dbReference type="InterPro" id="IPR034772">
    <property type="entry name" value="CPSF6/7"/>
</dbReference>
<protein>
    <recommendedName>
        <fullName evidence="4">RRM domain-containing protein</fullName>
    </recommendedName>
</protein>
<evidence type="ECO:0000256" key="2">
    <source>
        <dbReference type="PROSITE-ProRule" id="PRU00176"/>
    </source>
</evidence>
<dbReference type="PROSITE" id="PS50102">
    <property type="entry name" value="RRM"/>
    <property type="match status" value="1"/>
</dbReference>
<feature type="region of interest" description="Disordered" evidence="3">
    <location>
        <begin position="477"/>
        <end position="629"/>
    </location>
</feature>
<gene>
    <name evidence="5" type="ORF">Cgig2_024654</name>
</gene>
<feature type="region of interest" description="Disordered" evidence="3">
    <location>
        <begin position="61"/>
        <end position="95"/>
    </location>
</feature>
<dbReference type="Pfam" id="PF00076">
    <property type="entry name" value="RRM_1"/>
    <property type="match status" value="1"/>
</dbReference>
<feature type="region of interest" description="Disordered" evidence="3">
    <location>
        <begin position="1"/>
        <end position="20"/>
    </location>
</feature>
<sequence>MDTAPEEQLDFGDDDYGGAQKVQYQGSGAIPALADEDLVGEDDDYEDLYDGVNVGEGFQQFHRPDALGSSSNRGNGIVQAQTSNVPESRSDSQKPGVILDQRYQSAGASYLEQKGEVGVVKAPDMGSVNNTAGMVASQTGNHDTSSGGMGFQGSISMSQRAVVDAPNMSKATISSIPGPSAPQEMGNNPMAARTNVNMNNTAVNDNIIRPQVENGPTMLFVGELHWWTTDAELESVLSQYGKVKEIKFFDERASGKSKGYCQVEFYDAAAAAACKEGMNGHVFNGRACVVAFASPQTLKQMGAAYASKNPPQPQSQPQGRRNGNDGAGRGAGTNYPPGDGGRNFGRGGWGRGGQGAGRGPGVGGPMGRGGAMGPRNALGNAAGISGGPVGNFGQGLAGPAYGIPGGGMVHPQAMMGPGFDPTFMGRGAGYRGFSGPSFPGMMPTFPAVNPMGLPGVAAHINPAFFGRGMVPNGMGMMGSTGMEGHPGGMWGDPGMGSWGGEEPGQKTRESSYGGDDGASDYGYGEGNAEKGARTNAAQREKERAPDRDRSGNSERRYRDEREQDWDRSDRDRRYREEKDGYKEPRRRERDLGYEDDWDRGQSSSRSRSRSRAVPEDDDHRSRSRDIDYGKRRRAPSELYDLMYVSRTGNVPRGGALFLMKVKTEKEVSDVCTCVKCVIIAVH</sequence>
<organism evidence="5 6">
    <name type="scientific">Carnegiea gigantea</name>
    <dbReference type="NCBI Taxonomy" id="171969"/>
    <lineage>
        <taxon>Eukaryota</taxon>
        <taxon>Viridiplantae</taxon>
        <taxon>Streptophyta</taxon>
        <taxon>Embryophyta</taxon>
        <taxon>Tracheophyta</taxon>
        <taxon>Spermatophyta</taxon>
        <taxon>Magnoliopsida</taxon>
        <taxon>eudicotyledons</taxon>
        <taxon>Gunneridae</taxon>
        <taxon>Pentapetalae</taxon>
        <taxon>Caryophyllales</taxon>
        <taxon>Cactineae</taxon>
        <taxon>Cactaceae</taxon>
        <taxon>Cactoideae</taxon>
        <taxon>Echinocereeae</taxon>
        <taxon>Carnegiea</taxon>
    </lineage>
</organism>
<feature type="compositionally biased region" description="Basic and acidic residues" evidence="3">
    <location>
        <begin position="527"/>
        <end position="592"/>
    </location>
</feature>
<proteinExistence type="inferred from homology"/>
<reference evidence="5" key="1">
    <citation type="submission" date="2022-04" db="EMBL/GenBank/DDBJ databases">
        <title>Carnegiea gigantea Genome sequencing and assembly v2.</title>
        <authorList>
            <person name="Copetti D."/>
            <person name="Sanderson M.J."/>
            <person name="Burquez A."/>
            <person name="Wojciechowski M.F."/>
        </authorList>
    </citation>
    <scope>NUCLEOTIDE SEQUENCE</scope>
    <source>
        <strain evidence="5">SGP5-SGP5p</strain>
        <tissue evidence="5">Aerial part</tissue>
    </source>
</reference>
<feature type="compositionally biased region" description="Acidic residues" evidence="3">
    <location>
        <begin position="1"/>
        <end position="16"/>
    </location>
</feature>
<keyword evidence="6" id="KW-1185">Reference proteome</keyword>
<accession>A0A9Q1K8Y8</accession>
<dbReference type="InterPro" id="IPR012677">
    <property type="entry name" value="Nucleotide-bd_a/b_plait_sf"/>
</dbReference>
<dbReference type="AlphaFoldDB" id="A0A9Q1K8Y8"/>
<feature type="domain" description="RRM" evidence="4">
    <location>
        <begin position="217"/>
        <end position="295"/>
    </location>
</feature>
<evidence type="ECO:0000256" key="3">
    <source>
        <dbReference type="SAM" id="MobiDB-lite"/>
    </source>
</evidence>
<evidence type="ECO:0000259" key="4">
    <source>
        <dbReference type="PROSITE" id="PS50102"/>
    </source>
</evidence>
<dbReference type="Proteomes" id="UP001153076">
    <property type="component" value="Unassembled WGS sequence"/>
</dbReference>
<dbReference type="SMART" id="SM00360">
    <property type="entry name" value="RRM"/>
    <property type="match status" value="1"/>
</dbReference>
<comment type="similarity">
    <text evidence="1">Belongs to the RRM CPSF6/7 family.</text>
</comment>
<feature type="compositionally biased region" description="Polar residues" evidence="3">
    <location>
        <begin position="68"/>
        <end position="87"/>
    </location>
</feature>
<keyword evidence="2" id="KW-0694">RNA-binding</keyword>
<feature type="compositionally biased region" description="Gly residues" evidence="3">
    <location>
        <begin position="338"/>
        <end position="372"/>
    </location>
</feature>
<dbReference type="EMBL" id="JAKOGI010000250">
    <property type="protein sequence ID" value="KAJ8438565.1"/>
    <property type="molecule type" value="Genomic_DNA"/>
</dbReference>